<dbReference type="InterPro" id="IPR013424">
    <property type="entry name" value="Ice-binding_C"/>
</dbReference>
<dbReference type="Proteomes" id="UP000647241">
    <property type="component" value="Unassembled WGS sequence"/>
</dbReference>
<dbReference type="EMBL" id="BMGT01000003">
    <property type="protein sequence ID" value="GGG81013.1"/>
    <property type="molecule type" value="Genomic_DNA"/>
</dbReference>
<reference evidence="3" key="2">
    <citation type="submission" date="2020-09" db="EMBL/GenBank/DDBJ databases">
        <authorList>
            <person name="Sun Q."/>
            <person name="Zhou Y."/>
        </authorList>
    </citation>
    <scope>NUCLEOTIDE SEQUENCE</scope>
    <source>
        <strain evidence="3">CGMCC 1.12997</strain>
    </source>
</reference>
<feature type="chain" id="PRO_5038078607" description="Secreted protein with PEP-CTERM sorting signal" evidence="2">
    <location>
        <begin position="25"/>
        <end position="211"/>
    </location>
</feature>
<feature type="compositionally biased region" description="Low complexity" evidence="1">
    <location>
        <begin position="164"/>
        <end position="176"/>
    </location>
</feature>
<dbReference type="NCBIfam" id="TIGR02595">
    <property type="entry name" value="PEP_CTERM"/>
    <property type="match status" value="1"/>
</dbReference>
<proteinExistence type="predicted"/>
<evidence type="ECO:0000256" key="2">
    <source>
        <dbReference type="SAM" id="SignalP"/>
    </source>
</evidence>
<feature type="region of interest" description="Disordered" evidence="1">
    <location>
        <begin position="143"/>
        <end position="183"/>
    </location>
</feature>
<keyword evidence="2" id="KW-0732">Signal</keyword>
<feature type="compositionally biased region" description="Low complexity" evidence="1">
    <location>
        <begin position="143"/>
        <end position="157"/>
    </location>
</feature>
<feature type="signal peptide" evidence="2">
    <location>
        <begin position="1"/>
        <end position="24"/>
    </location>
</feature>
<name>A0A917HKD6_9BACT</name>
<gene>
    <name evidence="3" type="ORF">GCM10011585_25550</name>
</gene>
<accession>A0A917HKD6</accession>
<evidence type="ECO:0008006" key="5">
    <source>
        <dbReference type="Google" id="ProtNLM"/>
    </source>
</evidence>
<sequence>MRRRTLLLLMIVLLVTGSATGVNASTECQRWFIAYKQQLAHSQAVKRLRLAKLRAERYARMKLAGYVKPKPVVRPHRHYPHRPRMTRAEILRRYNLACGVLPEREADQPIIKEETPANFAAQRPLDFLPVSDSDDQQLIASTVPPTYTDTGVTPDTPGSGGPPGSSTPGFPGGFIPPSSPPITPVPEPENLVLLLTGLIAGAGVIRRKIRS</sequence>
<comment type="caution">
    <text evidence="3">The sequence shown here is derived from an EMBL/GenBank/DDBJ whole genome shotgun (WGS) entry which is preliminary data.</text>
</comment>
<reference evidence="3" key="1">
    <citation type="journal article" date="2014" name="Int. J. Syst. Evol. Microbiol.">
        <title>Complete genome sequence of Corynebacterium casei LMG S-19264T (=DSM 44701T), isolated from a smear-ripened cheese.</title>
        <authorList>
            <consortium name="US DOE Joint Genome Institute (JGI-PGF)"/>
            <person name="Walter F."/>
            <person name="Albersmeier A."/>
            <person name="Kalinowski J."/>
            <person name="Ruckert C."/>
        </authorList>
    </citation>
    <scope>NUCLEOTIDE SEQUENCE</scope>
    <source>
        <strain evidence="3">CGMCC 1.12997</strain>
    </source>
</reference>
<protein>
    <recommendedName>
        <fullName evidence="5">Secreted protein with PEP-CTERM sorting signal</fullName>
    </recommendedName>
</protein>
<keyword evidence="4" id="KW-1185">Reference proteome</keyword>
<organism evidence="3 4">
    <name type="scientific">Edaphobacter dinghuensis</name>
    <dbReference type="NCBI Taxonomy" id="1560005"/>
    <lineage>
        <taxon>Bacteria</taxon>
        <taxon>Pseudomonadati</taxon>
        <taxon>Acidobacteriota</taxon>
        <taxon>Terriglobia</taxon>
        <taxon>Terriglobales</taxon>
        <taxon>Acidobacteriaceae</taxon>
        <taxon>Edaphobacter</taxon>
    </lineage>
</organism>
<evidence type="ECO:0000256" key="1">
    <source>
        <dbReference type="SAM" id="MobiDB-lite"/>
    </source>
</evidence>
<evidence type="ECO:0000313" key="4">
    <source>
        <dbReference type="Proteomes" id="UP000647241"/>
    </source>
</evidence>
<evidence type="ECO:0000313" key="3">
    <source>
        <dbReference type="EMBL" id="GGG81013.1"/>
    </source>
</evidence>
<dbReference type="AlphaFoldDB" id="A0A917HKD6"/>
<dbReference type="RefSeq" id="WP_188554594.1">
    <property type="nucleotide sequence ID" value="NZ_BMGT01000003.1"/>
</dbReference>